<dbReference type="AlphaFoldDB" id="A0A3E2HKN1"/>
<protein>
    <submittedName>
        <fullName evidence="2">Uncharacterized protein</fullName>
    </submittedName>
</protein>
<reference evidence="2 3" key="1">
    <citation type="submission" date="2018-05" db="EMBL/GenBank/DDBJ databases">
        <title>Draft genome sequence of Scytalidium lignicola DSM 105466, a ubiquitous saprotrophic fungus.</title>
        <authorList>
            <person name="Buettner E."/>
            <person name="Gebauer A.M."/>
            <person name="Hofrichter M."/>
            <person name="Liers C."/>
            <person name="Kellner H."/>
        </authorList>
    </citation>
    <scope>NUCLEOTIDE SEQUENCE [LARGE SCALE GENOMIC DNA]</scope>
    <source>
        <strain evidence="2 3">DSM 105466</strain>
    </source>
</reference>
<comment type="caution">
    <text evidence="2">The sequence shown here is derived from an EMBL/GenBank/DDBJ whole genome shotgun (WGS) entry which is preliminary data.</text>
</comment>
<proteinExistence type="predicted"/>
<feature type="compositionally biased region" description="Low complexity" evidence="1">
    <location>
        <begin position="229"/>
        <end position="249"/>
    </location>
</feature>
<keyword evidence="3" id="KW-1185">Reference proteome</keyword>
<dbReference type="EMBL" id="NCSJ02000030">
    <property type="protein sequence ID" value="RFU33803.1"/>
    <property type="molecule type" value="Genomic_DNA"/>
</dbReference>
<dbReference type="Proteomes" id="UP000258309">
    <property type="component" value="Unassembled WGS sequence"/>
</dbReference>
<organism evidence="2 3">
    <name type="scientific">Scytalidium lignicola</name>
    <name type="common">Hyphomycete</name>
    <dbReference type="NCBI Taxonomy" id="5539"/>
    <lineage>
        <taxon>Eukaryota</taxon>
        <taxon>Fungi</taxon>
        <taxon>Dikarya</taxon>
        <taxon>Ascomycota</taxon>
        <taxon>Pezizomycotina</taxon>
        <taxon>Leotiomycetes</taxon>
        <taxon>Leotiomycetes incertae sedis</taxon>
        <taxon>Scytalidium</taxon>
    </lineage>
</organism>
<feature type="non-terminal residue" evidence="2">
    <location>
        <position position="344"/>
    </location>
</feature>
<feature type="region of interest" description="Disordered" evidence="1">
    <location>
        <begin position="218"/>
        <end position="249"/>
    </location>
</feature>
<evidence type="ECO:0000313" key="3">
    <source>
        <dbReference type="Proteomes" id="UP000258309"/>
    </source>
</evidence>
<dbReference type="OrthoDB" id="5505691at2759"/>
<gene>
    <name evidence="2" type="ORF">B7463_g2557</name>
</gene>
<feature type="non-terminal residue" evidence="2">
    <location>
        <position position="1"/>
    </location>
</feature>
<accession>A0A3E2HKN1</accession>
<name>A0A3E2HKN1_SCYLI</name>
<evidence type="ECO:0000256" key="1">
    <source>
        <dbReference type="SAM" id="MobiDB-lite"/>
    </source>
</evidence>
<evidence type="ECO:0000313" key="2">
    <source>
        <dbReference type="EMBL" id="RFU33803.1"/>
    </source>
</evidence>
<sequence length="344" mass="35393">MGGFLALQETLLGAVSCGVRNLVQESSPYNVSRTKGPKGLLGNHTGNAEPPSLAAVSCFSQILDKQLVSLLFFGHINATVTCVGPARNDIISDDDYTGVDVEGTVIPAMQPIICSFDTSSDDNAFCTDGFCQVTVALTDVVNVSMNQTAGENPGQDSNLSSCNSTMNDILTQCIKNPQFSGGSAIVDNVFRQILLSQYLPVKDPVISANPTAIAFPVEDEDGDASPNFSSALASTSTAPTAASSTPTKPTITNCPSACAGAIRFCCNSGSNLDNCLTQLSGAGVGANQGACGETDDQNLSDCSSTCGLGPGQGSDTPDLTGTQAQVIFQNIQAAFGFPGTEVTR</sequence>